<dbReference type="AlphaFoldDB" id="K1PCU6"/>
<dbReference type="EMBL" id="JH816220">
    <property type="protein sequence ID" value="EKC19353.1"/>
    <property type="molecule type" value="Genomic_DNA"/>
</dbReference>
<dbReference type="PANTHER" id="PTHR23080">
    <property type="entry name" value="THAP DOMAIN PROTEIN"/>
    <property type="match status" value="1"/>
</dbReference>
<gene>
    <name evidence="2" type="ORF">CGI_10008761</name>
</gene>
<dbReference type="InterPro" id="IPR027805">
    <property type="entry name" value="Transposase_HTH_dom"/>
</dbReference>
<dbReference type="InParanoid" id="K1PCU6"/>
<sequence length="139" mass="15501">MLLYTSIQYDVFEVLVGLLGRFELNYFNGWSPSLNIENQLLIVLMKLKLNLRDIDLAHRFCVSRSTISNIFNTLVHALHEMLYVGVVDTCFPSQLKCKGTASRASGVWKFTSHVGGCGTKPFGDAPKTPDSCSQIPESK</sequence>
<organism evidence="2">
    <name type="scientific">Magallana gigas</name>
    <name type="common">Pacific oyster</name>
    <name type="synonym">Crassostrea gigas</name>
    <dbReference type="NCBI Taxonomy" id="29159"/>
    <lineage>
        <taxon>Eukaryota</taxon>
        <taxon>Metazoa</taxon>
        <taxon>Spiralia</taxon>
        <taxon>Lophotrochozoa</taxon>
        <taxon>Mollusca</taxon>
        <taxon>Bivalvia</taxon>
        <taxon>Autobranchia</taxon>
        <taxon>Pteriomorphia</taxon>
        <taxon>Ostreida</taxon>
        <taxon>Ostreoidea</taxon>
        <taxon>Ostreidae</taxon>
        <taxon>Magallana</taxon>
    </lineage>
</organism>
<evidence type="ECO:0000313" key="2">
    <source>
        <dbReference type="EMBL" id="EKC19353.1"/>
    </source>
</evidence>
<reference evidence="2" key="1">
    <citation type="journal article" date="2012" name="Nature">
        <title>The oyster genome reveals stress adaptation and complexity of shell formation.</title>
        <authorList>
            <person name="Zhang G."/>
            <person name="Fang X."/>
            <person name="Guo X."/>
            <person name="Li L."/>
            <person name="Luo R."/>
            <person name="Xu F."/>
            <person name="Yang P."/>
            <person name="Zhang L."/>
            <person name="Wang X."/>
            <person name="Qi H."/>
            <person name="Xiong Z."/>
            <person name="Que H."/>
            <person name="Xie Y."/>
            <person name="Holland P.W."/>
            <person name="Paps J."/>
            <person name="Zhu Y."/>
            <person name="Wu F."/>
            <person name="Chen Y."/>
            <person name="Wang J."/>
            <person name="Peng C."/>
            <person name="Meng J."/>
            <person name="Yang L."/>
            <person name="Liu J."/>
            <person name="Wen B."/>
            <person name="Zhang N."/>
            <person name="Huang Z."/>
            <person name="Zhu Q."/>
            <person name="Feng Y."/>
            <person name="Mount A."/>
            <person name="Hedgecock D."/>
            <person name="Xu Z."/>
            <person name="Liu Y."/>
            <person name="Domazet-Loso T."/>
            <person name="Du Y."/>
            <person name="Sun X."/>
            <person name="Zhang S."/>
            <person name="Liu B."/>
            <person name="Cheng P."/>
            <person name="Jiang X."/>
            <person name="Li J."/>
            <person name="Fan D."/>
            <person name="Wang W."/>
            <person name="Fu W."/>
            <person name="Wang T."/>
            <person name="Wang B."/>
            <person name="Zhang J."/>
            <person name="Peng Z."/>
            <person name="Li Y."/>
            <person name="Li N."/>
            <person name="Wang J."/>
            <person name="Chen M."/>
            <person name="He Y."/>
            <person name="Tan F."/>
            <person name="Song X."/>
            <person name="Zheng Q."/>
            <person name="Huang R."/>
            <person name="Yang H."/>
            <person name="Du X."/>
            <person name="Chen L."/>
            <person name="Yang M."/>
            <person name="Gaffney P.M."/>
            <person name="Wang S."/>
            <person name="Luo L."/>
            <person name="She Z."/>
            <person name="Ming Y."/>
            <person name="Huang W."/>
            <person name="Zhang S."/>
            <person name="Huang B."/>
            <person name="Zhang Y."/>
            <person name="Qu T."/>
            <person name="Ni P."/>
            <person name="Miao G."/>
            <person name="Wang J."/>
            <person name="Wang Q."/>
            <person name="Steinberg C.E."/>
            <person name="Wang H."/>
            <person name="Li N."/>
            <person name="Qian L."/>
            <person name="Zhang G."/>
            <person name="Li Y."/>
            <person name="Yang H."/>
            <person name="Liu X."/>
            <person name="Wang J."/>
            <person name="Yin Y."/>
            <person name="Wang J."/>
        </authorList>
    </citation>
    <scope>NUCLEOTIDE SEQUENCE [LARGE SCALE GENOMIC DNA]</scope>
    <source>
        <strain evidence="2">05x7-T-G4-1.051#20</strain>
    </source>
</reference>
<feature type="domain" description="Transposase Helix-turn-helix" evidence="1">
    <location>
        <begin position="33"/>
        <end position="82"/>
    </location>
</feature>
<dbReference type="HOGENOM" id="CLU_1847065_0_0_1"/>
<accession>K1PCU6</accession>
<dbReference type="PANTHER" id="PTHR23080:SF143">
    <property type="entry name" value="SI:DKEY-56D12.4"/>
    <property type="match status" value="1"/>
</dbReference>
<proteinExistence type="predicted"/>
<dbReference type="Pfam" id="PF13613">
    <property type="entry name" value="HTH_Tnp_4"/>
    <property type="match status" value="1"/>
</dbReference>
<evidence type="ECO:0000259" key="1">
    <source>
        <dbReference type="Pfam" id="PF13613"/>
    </source>
</evidence>
<name>K1PCU6_MAGGI</name>
<protein>
    <recommendedName>
        <fullName evidence="1">Transposase Helix-turn-helix domain-containing protein</fullName>
    </recommendedName>
</protein>